<dbReference type="GO" id="GO:0005886">
    <property type="term" value="C:plasma membrane"/>
    <property type="evidence" value="ECO:0007669"/>
    <property type="project" value="TreeGrafter"/>
</dbReference>
<dbReference type="SMART" id="SM00382">
    <property type="entry name" value="AAA"/>
    <property type="match status" value="1"/>
</dbReference>
<evidence type="ECO:0000313" key="6">
    <source>
        <dbReference type="Proteomes" id="UP000029014"/>
    </source>
</evidence>
<dbReference type="SUPFAM" id="SSF52540">
    <property type="entry name" value="P-loop containing nucleoside triphosphate hydrolases"/>
    <property type="match status" value="1"/>
</dbReference>
<evidence type="ECO:0000256" key="1">
    <source>
        <dbReference type="ARBA" id="ARBA00022741"/>
    </source>
</evidence>
<keyword evidence="1" id="KW-0547">Nucleotide-binding</keyword>
<reference evidence="5 6" key="1">
    <citation type="submission" date="2014-03" db="EMBL/GenBank/DDBJ databases">
        <title>Genomics of Bifidobacteria.</title>
        <authorList>
            <person name="Ventura M."/>
            <person name="Milani C."/>
            <person name="Lugli G.A."/>
        </authorList>
    </citation>
    <scope>NUCLEOTIDE SEQUENCE [LARGE SCALE GENOMIC DNA]</scope>
    <source>
        <strain evidence="5 6">LMG 11592</strain>
    </source>
</reference>
<dbReference type="GO" id="GO:0022857">
    <property type="term" value="F:transmembrane transporter activity"/>
    <property type="evidence" value="ECO:0007669"/>
    <property type="project" value="TreeGrafter"/>
</dbReference>
<comment type="caution">
    <text evidence="5">The sequence shown here is derived from an EMBL/GenBank/DDBJ whole genome shotgun (WGS) entry which is preliminary data.</text>
</comment>
<evidence type="ECO:0000256" key="3">
    <source>
        <dbReference type="SAM" id="MobiDB-lite"/>
    </source>
</evidence>
<dbReference type="InterPro" id="IPR003593">
    <property type="entry name" value="AAA+_ATPase"/>
</dbReference>
<gene>
    <name evidence="5" type="ORF">BMIN_0396</name>
</gene>
<dbReference type="EMBL" id="JGZD01000009">
    <property type="protein sequence ID" value="KFI72500.1"/>
    <property type="molecule type" value="Genomic_DNA"/>
</dbReference>
<dbReference type="STRING" id="1693.BMIN_0396"/>
<name>A0A087BNA0_9BIFI</name>
<feature type="compositionally biased region" description="Polar residues" evidence="3">
    <location>
        <begin position="95"/>
        <end position="110"/>
    </location>
</feature>
<dbReference type="GO" id="GO:0005524">
    <property type="term" value="F:ATP binding"/>
    <property type="evidence" value="ECO:0007669"/>
    <property type="project" value="UniProtKB-KW"/>
</dbReference>
<feature type="region of interest" description="Disordered" evidence="3">
    <location>
        <begin position="95"/>
        <end position="115"/>
    </location>
</feature>
<accession>A0A087BNA0</accession>
<dbReference type="Gene3D" id="3.40.50.300">
    <property type="entry name" value="P-loop containing nucleotide triphosphate hydrolases"/>
    <property type="match status" value="1"/>
</dbReference>
<dbReference type="InterPro" id="IPR003439">
    <property type="entry name" value="ABC_transporter-like_ATP-bd"/>
</dbReference>
<dbReference type="Pfam" id="PF00005">
    <property type="entry name" value="ABC_tran"/>
    <property type="match status" value="1"/>
</dbReference>
<dbReference type="GO" id="GO:0016887">
    <property type="term" value="F:ATP hydrolysis activity"/>
    <property type="evidence" value="ECO:0007669"/>
    <property type="project" value="InterPro"/>
</dbReference>
<sequence>MTRRGHGSRGTAYYGAMRVPRFPFLRRGDVPRSRQALTIGLRDVDYSYPDGTHALTMPSCDISSPVTVVVGLNGSGKTTLLRLIAGELSPTRGTLTVTTADGSHSWSTSGKRNRRVPDSIVSSTRTITIPARRDPTVADTVSASVRDGHGKGSNTLARTADLLAVCHLSGHGAAAVSSLDSLHSHLLSLATALAHDPWLIVADEPTRGLEGPQVREVADVLLRCGAQIVLSTHDMTFATLMADGHPTFEALVLDRGALAAQCPLSEGVRRYDALIDAALNGRAR</sequence>
<dbReference type="eggNOG" id="COG1122">
    <property type="taxonomic scope" value="Bacteria"/>
</dbReference>
<dbReference type="InterPro" id="IPR015854">
    <property type="entry name" value="ABC_transpr_LolD-like"/>
</dbReference>
<evidence type="ECO:0000259" key="4">
    <source>
        <dbReference type="PROSITE" id="PS50893"/>
    </source>
</evidence>
<dbReference type="Proteomes" id="UP000029014">
    <property type="component" value="Unassembled WGS sequence"/>
</dbReference>
<keyword evidence="2" id="KW-0067">ATP-binding</keyword>
<dbReference type="AlphaFoldDB" id="A0A087BNA0"/>
<dbReference type="InterPro" id="IPR027417">
    <property type="entry name" value="P-loop_NTPase"/>
</dbReference>
<proteinExistence type="predicted"/>
<protein>
    <submittedName>
        <fullName evidence="5">ABC transporter</fullName>
    </submittedName>
</protein>
<evidence type="ECO:0000313" key="5">
    <source>
        <dbReference type="EMBL" id="KFI72500.1"/>
    </source>
</evidence>
<organism evidence="5 6">
    <name type="scientific">Bifidobacterium minimum</name>
    <dbReference type="NCBI Taxonomy" id="1693"/>
    <lineage>
        <taxon>Bacteria</taxon>
        <taxon>Bacillati</taxon>
        <taxon>Actinomycetota</taxon>
        <taxon>Actinomycetes</taxon>
        <taxon>Bifidobacteriales</taxon>
        <taxon>Bifidobacteriaceae</taxon>
        <taxon>Bifidobacterium</taxon>
    </lineage>
</organism>
<evidence type="ECO:0000256" key="2">
    <source>
        <dbReference type="ARBA" id="ARBA00022840"/>
    </source>
</evidence>
<dbReference type="PANTHER" id="PTHR24220">
    <property type="entry name" value="IMPORT ATP-BINDING PROTEIN"/>
    <property type="match status" value="1"/>
</dbReference>
<feature type="domain" description="ABC transporter" evidence="4">
    <location>
        <begin position="25"/>
        <end position="280"/>
    </location>
</feature>
<dbReference type="PROSITE" id="PS50893">
    <property type="entry name" value="ABC_TRANSPORTER_2"/>
    <property type="match status" value="1"/>
</dbReference>
<keyword evidence="6" id="KW-1185">Reference proteome</keyword>